<name>A0AAE0T0Z5_9BIVA</name>
<proteinExistence type="predicted"/>
<gene>
    <name evidence="2" type="ORF">CHS0354_041704</name>
</gene>
<keyword evidence="1" id="KW-1133">Transmembrane helix</keyword>
<feature type="transmembrane region" description="Helical" evidence="1">
    <location>
        <begin position="108"/>
        <end position="127"/>
    </location>
</feature>
<evidence type="ECO:0000313" key="2">
    <source>
        <dbReference type="EMBL" id="KAK3601792.1"/>
    </source>
</evidence>
<accession>A0AAE0T0Z5</accession>
<protein>
    <submittedName>
        <fullName evidence="2">Uncharacterized protein</fullName>
    </submittedName>
</protein>
<dbReference type="Proteomes" id="UP001195483">
    <property type="component" value="Unassembled WGS sequence"/>
</dbReference>
<comment type="caution">
    <text evidence="2">The sequence shown here is derived from an EMBL/GenBank/DDBJ whole genome shotgun (WGS) entry which is preliminary data.</text>
</comment>
<keyword evidence="1" id="KW-0812">Transmembrane</keyword>
<reference evidence="2" key="1">
    <citation type="journal article" date="2021" name="Genome Biol. Evol.">
        <title>A High-Quality Reference Genome for a Parasitic Bivalve with Doubly Uniparental Inheritance (Bivalvia: Unionida).</title>
        <authorList>
            <person name="Smith C.H."/>
        </authorList>
    </citation>
    <scope>NUCLEOTIDE SEQUENCE</scope>
    <source>
        <strain evidence="2">CHS0354</strain>
    </source>
</reference>
<evidence type="ECO:0000256" key="1">
    <source>
        <dbReference type="SAM" id="Phobius"/>
    </source>
</evidence>
<dbReference type="EMBL" id="JAEAOA010002350">
    <property type="protein sequence ID" value="KAK3601792.1"/>
    <property type="molecule type" value="Genomic_DNA"/>
</dbReference>
<organism evidence="2 3">
    <name type="scientific">Potamilus streckersoni</name>
    <dbReference type="NCBI Taxonomy" id="2493646"/>
    <lineage>
        <taxon>Eukaryota</taxon>
        <taxon>Metazoa</taxon>
        <taxon>Spiralia</taxon>
        <taxon>Lophotrochozoa</taxon>
        <taxon>Mollusca</taxon>
        <taxon>Bivalvia</taxon>
        <taxon>Autobranchia</taxon>
        <taxon>Heteroconchia</taxon>
        <taxon>Palaeoheterodonta</taxon>
        <taxon>Unionida</taxon>
        <taxon>Unionoidea</taxon>
        <taxon>Unionidae</taxon>
        <taxon>Ambleminae</taxon>
        <taxon>Lampsilini</taxon>
        <taxon>Potamilus</taxon>
    </lineage>
</organism>
<reference evidence="2" key="2">
    <citation type="journal article" date="2021" name="Genome Biol. Evol.">
        <title>Developing a high-quality reference genome for a parasitic bivalve with doubly uniparental inheritance (Bivalvia: Unionida).</title>
        <authorList>
            <person name="Smith C.H."/>
        </authorList>
    </citation>
    <scope>NUCLEOTIDE SEQUENCE</scope>
    <source>
        <strain evidence="2">CHS0354</strain>
        <tissue evidence="2">Mantle</tissue>
    </source>
</reference>
<sequence>MDLLFGGQFIVAINHPGGKWRINVTWTCELFYEYSALYFQFRLVCVWVCDSIINHAWEKYSSFAAYTLPIYYTCLNKRATSIREIAGLVIGRFLGQGLFQKVKFQKQVGLALWIILPLLLIIITVMLSNHHRDNDACQRKEGRKDHFRIKVGLEVNVGSHFEYKQMSFHKSSRLWTLKSCSNETISKLLLIL</sequence>
<keyword evidence="1" id="KW-0472">Membrane</keyword>
<reference evidence="2" key="3">
    <citation type="submission" date="2023-05" db="EMBL/GenBank/DDBJ databases">
        <authorList>
            <person name="Smith C.H."/>
        </authorList>
    </citation>
    <scope>NUCLEOTIDE SEQUENCE</scope>
    <source>
        <strain evidence="2">CHS0354</strain>
        <tissue evidence="2">Mantle</tissue>
    </source>
</reference>
<evidence type="ECO:0000313" key="3">
    <source>
        <dbReference type="Proteomes" id="UP001195483"/>
    </source>
</evidence>
<dbReference type="AlphaFoldDB" id="A0AAE0T0Z5"/>
<keyword evidence="3" id="KW-1185">Reference proteome</keyword>